<protein>
    <submittedName>
        <fullName evidence="1">Uncharacterized protein</fullName>
    </submittedName>
</protein>
<reference evidence="1 2" key="1">
    <citation type="journal article" date="2014" name="FEMS Microbiol. Ecol.">
        <title>Sphaerotilus natans encrusted with nanoball-shaped Fe(III) oxide minerals formed by nitrate-reducing mixotrophic Fe(II) oxidation.</title>
        <authorList>
            <person name="Park S."/>
            <person name="Kim D.H."/>
            <person name="Lee J.H."/>
            <person name="Hur H.G."/>
        </authorList>
    </citation>
    <scope>NUCLEOTIDE SEQUENCE [LARGE SCALE GENOMIC DNA]</scope>
    <source>
        <strain evidence="1 2">DSM 6575</strain>
    </source>
</reference>
<dbReference type="STRING" id="34103.SAMN05421778_101307"/>
<proteinExistence type="predicted"/>
<dbReference type="AlphaFoldDB" id="A0A059KLF5"/>
<sequence>MSVSIMTHEQLRRQSRVPVSLSAYQRPSTPEWVAAKVAQARYFGQRKEWLQRLRLRIRSVRRHGRSVAGRIVICPVTFAVDCAVTAACRALSTADGERDDYLVGQMLRVCGLAVSCAEGLEVSAEEEPDIDRALTGSLDALMAMHKGGMRWSHALAADPLVAADMVIGLARFRARNVVWSALVRSAAALRHGGRRAARESLIGRTDTLMVELQKRRDRVGRAQR</sequence>
<keyword evidence="2" id="KW-1185">Reference proteome</keyword>
<evidence type="ECO:0000313" key="2">
    <source>
        <dbReference type="Proteomes" id="UP000026714"/>
    </source>
</evidence>
<name>A0A059KLF5_9BURK</name>
<accession>A0A059KLF5</accession>
<dbReference type="RefSeq" id="WP_037482173.1">
    <property type="nucleotide sequence ID" value="NZ_AZRA01000061.1"/>
</dbReference>
<evidence type="ECO:0000313" key="1">
    <source>
        <dbReference type="EMBL" id="KDB52004.1"/>
    </source>
</evidence>
<organism evidence="1 2">
    <name type="scientific">Sphaerotilus natans subsp. natans DSM 6575</name>
    <dbReference type="NCBI Taxonomy" id="1286631"/>
    <lineage>
        <taxon>Bacteria</taxon>
        <taxon>Pseudomonadati</taxon>
        <taxon>Pseudomonadota</taxon>
        <taxon>Betaproteobacteria</taxon>
        <taxon>Burkholderiales</taxon>
        <taxon>Sphaerotilaceae</taxon>
        <taxon>Sphaerotilus</taxon>
    </lineage>
</organism>
<gene>
    <name evidence="1" type="ORF">X805_23740</name>
</gene>
<comment type="caution">
    <text evidence="1">The sequence shown here is derived from an EMBL/GenBank/DDBJ whole genome shotgun (WGS) entry which is preliminary data.</text>
</comment>
<dbReference type="Proteomes" id="UP000026714">
    <property type="component" value="Unassembled WGS sequence"/>
</dbReference>
<dbReference type="EMBL" id="AZRA01000061">
    <property type="protein sequence ID" value="KDB52004.1"/>
    <property type="molecule type" value="Genomic_DNA"/>
</dbReference>